<reference evidence="2" key="1">
    <citation type="submission" date="2021-01" db="EMBL/GenBank/DDBJ databases">
        <authorList>
            <consortium name="Genoscope - CEA"/>
            <person name="William W."/>
        </authorList>
    </citation>
    <scope>NUCLEOTIDE SEQUENCE</scope>
</reference>
<organism evidence="2">
    <name type="scientific">Brassica napus</name>
    <name type="common">Rape</name>
    <dbReference type="NCBI Taxonomy" id="3708"/>
    <lineage>
        <taxon>Eukaryota</taxon>
        <taxon>Viridiplantae</taxon>
        <taxon>Streptophyta</taxon>
        <taxon>Embryophyta</taxon>
        <taxon>Tracheophyta</taxon>
        <taxon>Spermatophyta</taxon>
        <taxon>Magnoliopsida</taxon>
        <taxon>eudicotyledons</taxon>
        <taxon>Gunneridae</taxon>
        <taxon>Pentapetalae</taxon>
        <taxon>rosids</taxon>
        <taxon>malvids</taxon>
        <taxon>Brassicales</taxon>
        <taxon>Brassicaceae</taxon>
        <taxon>Brassiceae</taxon>
        <taxon>Brassica</taxon>
    </lineage>
</organism>
<accession>A0A816UF77</accession>
<evidence type="ECO:0000313" key="2">
    <source>
        <dbReference type="EMBL" id="CAF2109657.1"/>
    </source>
</evidence>
<keyword evidence="1" id="KW-0472">Membrane</keyword>
<gene>
    <name evidence="2" type="ORF">DARMORV10_C08P20040.1</name>
</gene>
<keyword evidence="1" id="KW-0812">Transmembrane</keyword>
<evidence type="ECO:0000256" key="1">
    <source>
        <dbReference type="SAM" id="Phobius"/>
    </source>
</evidence>
<dbReference type="EMBL" id="HG994372">
    <property type="protein sequence ID" value="CAF2109657.1"/>
    <property type="molecule type" value="Genomic_DNA"/>
</dbReference>
<dbReference type="Proteomes" id="UP001295469">
    <property type="component" value="Chromosome C08"/>
</dbReference>
<name>A0A816UF77_BRANA</name>
<feature type="transmembrane region" description="Helical" evidence="1">
    <location>
        <begin position="6"/>
        <end position="27"/>
    </location>
</feature>
<keyword evidence="1" id="KW-1133">Transmembrane helix</keyword>
<proteinExistence type="predicted"/>
<protein>
    <submittedName>
        <fullName evidence="2">(rape) hypothetical protein</fullName>
    </submittedName>
</protein>
<sequence>MNVSSFVYYISRRFGTYFLLNGFLFIAKRKIQTRLEASVAPAYTSTLSDSESAQGAVL</sequence>
<dbReference type="AlphaFoldDB" id="A0A816UF77"/>